<dbReference type="eggNOG" id="ENOG502TBD4">
    <property type="taxonomic scope" value="Eukaryota"/>
</dbReference>
<feature type="region of interest" description="Disordered" evidence="1">
    <location>
        <begin position="1"/>
        <end position="69"/>
    </location>
</feature>
<reference evidence="2 3" key="1">
    <citation type="journal article" date="2007" name="Nature">
        <title>Evolution of genes and genomes on the Drosophila phylogeny.</title>
        <authorList>
            <consortium name="Drosophila 12 Genomes Consortium"/>
            <person name="Clark A.G."/>
            <person name="Eisen M.B."/>
            <person name="Smith D.R."/>
            <person name="Bergman C.M."/>
            <person name="Oliver B."/>
            <person name="Markow T.A."/>
            <person name="Kaufman T.C."/>
            <person name="Kellis M."/>
            <person name="Gelbart W."/>
            <person name="Iyer V.N."/>
            <person name="Pollard D.A."/>
            <person name="Sackton T.B."/>
            <person name="Larracuente A.M."/>
            <person name="Singh N.D."/>
            <person name="Abad J.P."/>
            <person name="Abt D.N."/>
            <person name="Adryan B."/>
            <person name="Aguade M."/>
            <person name="Akashi H."/>
            <person name="Anderson W.W."/>
            <person name="Aquadro C.F."/>
            <person name="Ardell D.H."/>
            <person name="Arguello R."/>
            <person name="Artieri C.G."/>
            <person name="Barbash D.A."/>
            <person name="Barker D."/>
            <person name="Barsanti P."/>
            <person name="Batterham P."/>
            <person name="Batzoglou S."/>
            <person name="Begun D."/>
            <person name="Bhutkar A."/>
            <person name="Blanco E."/>
            <person name="Bosak S.A."/>
            <person name="Bradley R.K."/>
            <person name="Brand A.D."/>
            <person name="Brent M.R."/>
            <person name="Brooks A.N."/>
            <person name="Brown R.H."/>
            <person name="Butlin R.K."/>
            <person name="Caggese C."/>
            <person name="Calvi B.R."/>
            <person name="Bernardo de Carvalho A."/>
            <person name="Caspi A."/>
            <person name="Castrezana S."/>
            <person name="Celniker S.E."/>
            <person name="Chang J.L."/>
            <person name="Chapple C."/>
            <person name="Chatterji S."/>
            <person name="Chinwalla A."/>
            <person name="Civetta A."/>
            <person name="Clifton S.W."/>
            <person name="Comeron J.M."/>
            <person name="Costello J.C."/>
            <person name="Coyne J.A."/>
            <person name="Daub J."/>
            <person name="David R.G."/>
            <person name="Delcher A.L."/>
            <person name="Delehaunty K."/>
            <person name="Do C.B."/>
            <person name="Ebling H."/>
            <person name="Edwards K."/>
            <person name="Eickbush T."/>
            <person name="Evans J.D."/>
            <person name="Filipski A."/>
            <person name="Findeiss S."/>
            <person name="Freyhult E."/>
            <person name="Fulton L."/>
            <person name="Fulton R."/>
            <person name="Garcia A.C."/>
            <person name="Gardiner A."/>
            <person name="Garfield D.A."/>
            <person name="Garvin B.E."/>
            <person name="Gibson G."/>
            <person name="Gilbert D."/>
            <person name="Gnerre S."/>
            <person name="Godfrey J."/>
            <person name="Good R."/>
            <person name="Gotea V."/>
            <person name="Gravely B."/>
            <person name="Greenberg A.J."/>
            <person name="Griffiths-Jones S."/>
            <person name="Gross S."/>
            <person name="Guigo R."/>
            <person name="Gustafson E.A."/>
            <person name="Haerty W."/>
            <person name="Hahn M.W."/>
            <person name="Halligan D.L."/>
            <person name="Halpern A.L."/>
            <person name="Halter G.M."/>
            <person name="Han M.V."/>
            <person name="Heger A."/>
            <person name="Hillier L."/>
            <person name="Hinrichs A.S."/>
            <person name="Holmes I."/>
            <person name="Hoskins R.A."/>
            <person name="Hubisz M.J."/>
            <person name="Hultmark D."/>
            <person name="Huntley M.A."/>
            <person name="Jaffe D.B."/>
            <person name="Jagadeeshan S."/>
            <person name="Jeck W.R."/>
            <person name="Johnson J."/>
            <person name="Jones C.D."/>
            <person name="Jordan W.C."/>
            <person name="Karpen G.H."/>
            <person name="Kataoka E."/>
            <person name="Keightley P.D."/>
            <person name="Kheradpour P."/>
            <person name="Kirkness E.F."/>
            <person name="Koerich L.B."/>
            <person name="Kristiansen K."/>
            <person name="Kudrna D."/>
            <person name="Kulathinal R.J."/>
            <person name="Kumar S."/>
            <person name="Kwok R."/>
            <person name="Lander E."/>
            <person name="Langley C.H."/>
            <person name="Lapoint R."/>
            <person name="Lazzaro B.P."/>
            <person name="Lee S.J."/>
            <person name="Levesque L."/>
            <person name="Li R."/>
            <person name="Lin C.F."/>
            <person name="Lin M.F."/>
            <person name="Lindblad-Toh K."/>
            <person name="Llopart A."/>
            <person name="Long M."/>
            <person name="Low L."/>
            <person name="Lozovsky E."/>
            <person name="Lu J."/>
            <person name="Luo M."/>
            <person name="Machado C.A."/>
            <person name="Makalowski W."/>
            <person name="Marzo M."/>
            <person name="Matsuda M."/>
            <person name="Matzkin L."/>
            <person name="McAllister B."/>
            <person name="McBride C.S."/>
            <person name="McKernan B."/>
            <person name="McKernan K."/>
            <person name="Mendez-Lago M."/>
            <person name="Minx P."/>
            <person name="Mollenhauer M.U."/>
            <person name="Montooth K."/>
            <person name="Mount S.M."/>
            <person name="Mu X."/>
            <person name="Myers E."/>
            <person name="Negre B."/>
            <person name="Newfeld S."/>
            <person name="Nielsen R."/>
            <person name="Noor M.A."/>
            <person name="O'Grady P."/>
            <person name="Pachter L."/>
            <person name="Papaceit M."/>
            <person name="Parisi M.J."/>
            <person name="Parisi M."/>
            <person name="Parts L."/>
            <person name="Pedersen J.S."/>
            <person name="Pesole G."/>
            <person name="Phillippy A.M."/>
            <person name="Ponting C.P."/>
            <person name="Pop M."/>
            <person name="Porcelli D."/>
            <person name="Powell J.R."/>
            <person name="Prohaska S."/>
            <person name="Pruitt K."/>
            <person name="Puig M."/>
            <person name="Quesneville H."/>
            <person name="Ram K.R."/>
            <person name="Rand D."/>
            <person name="Rasmussen M.D."/>
            <person name="Reed L.K."/>
            <person name="Reenan R."/>
            <person name="Reily A."/>
            <person name="Remington K.A."/>
            <person name="Rieger T.T."/>
            <person name="Ritchie M.G."/>
            <person name="Robin C."/>
            <person name="Rogers Y.H."/>
            <person name="Rohde C."/>
            <person name="Rozas J."/>
            <person name="Rubenfield M.J."/>
            <person name="Ruiz A."/>
            <person name="Russo S."/>
            <person name="Salzberg S.L."/>
            <person name="Sanchez-Gracia A."/>
            <person name="Saranga D.J."/>
            <person name="Sato H."/>
            <person name="Schaeffer S.W."/>
            <person name="Schatz M.C."/>
            <person name="Schlenke T."/>
            <person name="Schwartz R."/>
            <person name="Segarra C."/>
            <person name="Singh R.S."/>
            <person name="Sirot L."/>
            <person name="Sirota M."/>
            <person name="Sisneros N.B."/>
            <person name="Smith C.D."/>
            <person name="Smith T.F."/>
            <person name="Spieth J."/>
            <person name="Stage D.E."/>
            <person name="Stark A."/>
            <person name="Stephan W."/>
            <person name="Strausberg R.L."/>
            <person name="Strempel S."/>
            <person name="Sturgill D."/>
            <person name="Sutton G."/>
            <person name="Sutton G.G."/>
            <person name="Tao W."/>
            <person name="Teichmann S."/>
            <person name="Tobari Y.N."/>
            <person name="Tomimura Y."/>
            <person name="Tsolas J.M."/>
            <person name="Valente V.L."/>
            <person name="Venter E."/>
            <person name="Venter J.C."/>
            <person name="Vicario S."/>
            <person name="Vieira F.G."/>
            <person name="Vilella A.J."/>
            <person name="Villasante A."/>
            <person name="Walenz B."/>
            <person name="Wang J."/>
            <person name="Wasserman M."/>
            <person name="Watts T."/>
            <person name="Wilson D."/>
            <person name="Wilson R.K."/>
            <person name="Wing R.A."/>
            <person name="Wolfner M.F."/>
            <person name="Wong A."/>
            <person name="Wong G.K."/>
            <person name="Wu C.I."/>
            <person name="Wu G."/>
            <person name="Yamamoto D."/>
            <person name="Yang H.P."/>
            <person name="Yang S.P."/>
            <person name="Yorke J.A."/>
            <person name="Yoshida K."/>
            <person name="Zdobnov E."/>
            <person name="Zhang P."/>
            <person name="Zhang Y."/>
            <person name="Zimin A.V."/>
            <person name="Baldwin J."/>
            <person name="Abdouelleil A."/>
            <person name="Abdulkadir J."/>
            <person name="Abebe A."/>
            <person name="Abera B."/>
            <person name="Abreu J."/>
            <person name="Acer S.C."/>
            <person name="Aftuck L."/>
            <person name="Alexander A."/>
            <person name="An P."/>
            <person name="Anderson E."/>
            <person name="Anderson S."/>
            <person name="Arachi H."/>
            <person name="Azer M."/>
            <person name="Bachantsang P."/>
            <person name="Barry A."/>
            <person name="Bayul T."/>
            <person name="Berlin A."/>
            <person name="Bessette D."/>
            <person name="Bloom T."/>
            <person name="Blye J."/>
            <person name="Boguslavskiy L."/>
            <person name="Bonnet C."/>
            <person name="Boukhgalter B."/>
            <person name="Bourzgui I."/>
            <person name="Brown A."/>
            <person name="Cahill P."/>
            <person name="Channer S."/>
            <person name="Cheshatsang Y."/>
            <person name="Chuda L."/>
            <person name="Citroen M."/>
            <person name="Collymore A."/>
            <person name="Cooke P."/>
            <person name="Costello M."/>
            <person name="D'Aco K."/>
            <person name="Daza R."/>
            <person name="De Haan G."/>
            <person name="DeGray S."/>
            <person name="DeMaso C."/>
            <person name="Dhargay N."/>
            <person name="Dooley K."/>
            <person name="Dooley E."/>
            <person name="Doricent M."/>
            <person name="Dorje P."/>
            <person name="Dorjee K."/>
            <person name="Dupes A."/>
            <person name="Elong R."/>
            <person name="Falk J."/>
            <person name="Farina A."/>
            <person name="Faro S."/>
            <person name="Ferguson D."/>
            <person name="Fisher S."/>
            <person name="Foley C.D."/>
            <person name="Franke A."/>
            <person name="Friedrich D."/>
            <person name="Gadbois L."/>
            <person name="Gearin G."/>
            <person name="Gearin C.R."/>
            <person name="Giannoukos G."/>
            <person name="Goode T."/>
            <person name="Graham J."/>
            <person name="Grandbois E."/>
            <person name="Grewal S."/>
            <person name="Gyaltsen K."/>
            <person name="Hafez N."/>
            <person name="Hagos B."/>
            <person name="Hall J."/>
            <person name="Henson C."/>
            <person name="Hollinger A."/>
            <person name="Honan T."/>
            <person name="Huard M.D."/>
            <person name="Hughes L."/>
            <person name="Hurhula B."/>
            <person name="Husby M.E."/>
            <person name="Kamat A."/>
            <person name="Kanga B."/>
            <person name="Kashin S."/>
            <person name="Khazanovich D."/>
            <person name="Kisner P."/>
            <person name="Lance K."/>
            <person name="Lara M."/>
            <person name="Lee W."/>
            <person name="Lennon N."/>
            <person name="Letendre F."/>
            <person name="LeVine R."/>
            <person name="Lipovsky A."/>
            <person name="Liu X."/>
            <person name="Liu J."/>
            <person name="Liu S."/>
            <person name="Lokyitsang T."/>
            <person name="Lokyitsang Y."/>
            <person name="Lubonja R."/>
            <person name="Lui A."/>
            <person name="MacDonald P."/>
            <person name="Magnisalis V."/>
            <person name="Maru K."/>
            <person name="Matthews C."/>
            <person name="McCusker W."/>
            <person name="McDonough S."/>
            <person name="Mehta T."/>
            <person name="Meldrim J."/>
            <person name="Meneus L."/>
            <person name="Mihai O."/>
            <person name="Mihalev A."/>
            <person name="Mihova T."/>
            <person name="Mittelman R."/>
            <person name="Mlenga V."/>
            <person name="Montmayeur A."/>
            <person name="Mulrain L."/>
            <person name="Navidi A."/>
            <person name="Naylor J."/>
            <person name="Negash T."/>
            <person name="Nguyen T."/>
            <person name="Nguyen N."/>
            <person name="Nicol R."/>
            <person name="Norbu C."/>
            <person name="Norbu N."/>
            <person name="Novod N."/>
            <person name="O'Neill B."/>
            <person name="Osman S."/>
            <person name="Markiewicz E."/>
            <person name="Oyono O.L."/>
            <person name="Patti C."/>
            <person name="Phunkhang P."/>
            <person name="Pierre F."/>
            <person name="Priest M."/>
            <person name="Raghuraman S."/>
            <person name="Rege F."/>
            <person name="Reyes R."/>
            <person name="Rise C."/>
            <person name="Rogov P."/>
            <person name="Ross K."/>
            <person name="Ryan E."/>
            <person name="Settipalli S."/>
            <person name="Shea T."/>
            <person name="Sherpa N."/>
            <person name="Shi L."/>
            <person name="Shih D."/>
            <person name="Sparrow T."/>
            <person name="Spaulding J."/>
            <person name="Stalker J."/>
            <person name="Stange-Thomann N."/>
            <person name="Stavropoulos S."/>
            <person name="Stone C."/>
            <person name="Strader C."/>
            <person name="Tesfaye S."/>
            <person name="Thomson T."/>
            <person name="Thoulutsang Y."/>
            <person name="Thoulutsang D."/>
            <person name="Topham K."/>
            <person name="Topping I."/>
            <person name="Tsamla T."/>
            <person name="Vassiliev H."/>
            <person name="Vo A."/>
            <person name="Wangchuk T."/>
            <person name="Wangdi T."/>
            <person name="Weiand M."/>
            <person name="Wilkinson J."/>
            <person name="Wilson A."/>
            <person name="Yadav S."/>
            <person name="Young G."/>
            <person name="Yu Q."/>
            <person name="Zembek L."/>
            <person name="Zhong D."/>
            <person name="Zimmer A."/>
            <person name="Zwirko Z."/>
            <person name="Jaffe D.B."/>
            <person name="Alvarez P."/>
            <person name="Brockman W."/>
            <person name="Butler J."/>
            <person name="Chin C."/>
            <person name="Gnerre S."/>
            <person name="Grabherr M."/>
            <person name="Kleber M."/>
            <person name="Mauceli E."/>
            <person name="MacCallum I."/>
        </authorList>
    </citation>
    <scope>NUCLEOTIDE SEQUENCE [LARGE SCALE GENOMIC DNA]</scope>
    <source>
        <strain evidence="3">Tucson 14030-0811.24</strain>
    </source>
</reference>
<sequence>MRHRIQLSETIEPQSKRHHEQQAMGNVMDRNVSFDDSRSVATLEPHMDELEDEEKENQEPQEQAEPNQAPNLMFHVYSYRQQLSCKKHHVMKMATSKLMLTEELLKLQPIKHKISSHSTTSLEDYYEIPLLSDDDMDDNDDEKQENGNPLVTELTNLKNYRKELRSIILDVATEKFKKSSSSKKKLKRLKRRTLISSKKPSKKNKNKSYYGDWNQQLEEPQYEQDKEESAEVITID</sequence>
<feature type="compositionally biased region" description="Basic residues" evidence="1">
    <location>
        <begin position="179"/>
        <end position="206"/>
    </location>
</feature>
<dbReference type="EMBL" id="CH964182">
    <property type="protein sequence ID" value="EDW80256.2"/>
    <property type="molecule type" value="Genomic_DNA"/>
</dbReference>
<dbReference type="Proteomes" id="UP000007798">
    <property type="component" value="Unassembled WGS sequence"/>
</dbReference>
<dbReference type="OrthoDB" id="8041167at2759"/>
<evidence type="ECO:0000313" key="2">
    <source>
        <dbReference type="EMBL" id="EDW80256.2"/>
    </source>
</evidence>
<proteinExistence type="predicted"/>
<gene>
    <name evidence="2" type="primary">Dwil\GK21108</name>
    <name evidence="2" type="ORF">Dwil_GK21108</name>
</gene>
<accession>B4N7B5</accession>
<dbReference type="KEGG" id="dwi:6646559"/>
<evidence type="ECO:0000313" key="3">
    <source>
        <dbReference type="Proteomes" id="UP000007798"/>
    </source>
</evidence>
<keyword evidence="3" id="KW-1185">Reference proteome</keyword>
<protein>
    <submittedName>
        <fullName evidence="2">Uncharacterized protein</fullName>
    </submittedName>
</protein>
<dbReference type="InParanoid" id="B4N7B5"/>
<dbReference type="HOGENOM" id="CLU_1316630_0_0_1"/>
<evidence type="ECO:0000256" key="1">
    <source>
        <dbReference type="SAM" id="MobiDB-lite"/>
    </source>
</evidence>
<feature type="compositionally biased region" description="Low complexity" evidence="1">
    <location>
        <begin position="60"/>
        <end position="69"/>
    </location>
</feature>
<feature type="region of interest" description="Disordered" evidence="1">
    <location>
        <begin position="179"/>
        <end position="236"/>
    </location>
</feature>
<dbReference type="Pfam" id="PF05306">
    <property type="entry name" value="DUF733"/>
    <property type="match status" value="1"/>
</dbReference>
<organism evidence="2 3">
    <name type="scientific">Drosophila willistoni</name>
    <name type="common">Fruit fly</name>
    <dbReference type="NCBI Taxonomy" id="7260"/>
    <lineage>
        <taxon>Eukaryota</taxon>
        <taxon>Metazoa</taxon>
        <taxon>Ecdysozoa</taxon>
        <taxon>Arthropoda</taxon>
        <taxon>Hexapoda</taxon>
        <taxon>Insecta</taxon>
        <taxon>Pterygota</taxon>
        <taxon>Neoptera</taxon>
        <taxon>Endopterygota</taxon>
        <taxon>Diptera</taxon>
        <taxon>Brachycera</taxon>
        <taxon>Muscomorpha</taxon>
        <taxon>Ephydroidea</taxon>
        <taxon>Drosophilidae</taxon>
        <taxon>Drosophila</taxon>
        <taxon>Sophophora</taxon>
    </lineage>
</organism>
<dbReference type="AlphaFoldDB" id="B4N7B5"/>
<dbReference type="InterPro" id="IPR007970">
    <property type="entry name" value="DUF733"/>
</dbReference>
<name>B4N7B5_DROWI</name>